<sequence length="39" mass="4529">MLKRLYLFLKPLSTLIFACFNFNNLKPLTPNGIIFILSL</sequence>
<gene>
    <name evidence="1" type="ordered locus">ELI_2741</name>
</gene>
<dbReference type="KEGG" id="elm:ELI_2741"/>
<dbReference type="EMBL" id="CP002273">
    <property type="protein sequence ID" value="ADO37722.1"/>
    <property type="molecule type" value="Genomic_DNA"/>
</dbReference>
<organism evidence="1 2">
    <name type="scientific">Eubacterium callanderi</name>
    <dbReference type="NCBI Taxonomy" id="53442"/>
    <lineage>
        <taxon>Bacteria</taxon>
        <taxon>Bacillati</taxon>
        <taxon>Bacillota</taxon>
        <taxon>Clostridia</taxon>
        <taxon>Eubacteriales</taxon>
        <taxon>Eubacteriaceae</taxon>
        <taxon>Eubacterium</taxon>
    </lineage>
</organism>
<dbReference type="AlphaFoldDB" id="E3GEB2"/>
<reference key="1">
    <citation type="submission" date="2010-09" db="EMBL/GenBank/DDBJ databases">
        <authorList>
            <person name="Roh H."/>
            <person name="Ko H.-J."/>
            <person name="Kim D."/>
            <person name="Choi D.G."/>
            <person name="Park S."/>
            <person name="Kim S."/>
            <person name="Kim K.H."/>
            <person name="Chang I.S."/>
            <person name="Choi I.-G."/>
        </authorList>
    </citation>
    <scope>NUCLEOTIDE SEQUENCE</scope>
    <source>
        <strain>KIST612</strain>
    </source>
</reference>
<dbReference type="Proteomes" id="UP000006873">
    <property type="component" value="Chromosome"/>
</dbReference>
<proteinExistence type="predicted"/>
<reference evidence="1 2" key="2">
    <citation type="journal article" date="2011" name="J. Bacteriol.">
        <title>Complete genome sequence of a carbon monoxide-utilizing acetogen, Eubacterium limosum KIST612.</title>
        <authorList>
            <person name="Roh H."/>
            <person name="Ko H.J."/>
            <person name="Kim D."/>
            <person name="Choi D.G."/>
            <person name="Park S."/>
            <person name="Kim S."/>
            <person name="Chang I.S."/>
            <person name="Choi I.G."/>
        </authorList>
    </citation>
    <scope>NUCLEOTIDE SEQUENCE [LARGE SCALE GENOMIC DNA]</scope>
    <source>
        <strain evidence="1 2">KIST612</strain>
    </source>
</reference>
<evidence type="ECO:0000313" key="1">
    <source>
        <dbReference type="EMBL" id="ADO37722.1"/>
    </source>
</evidence>
<name>E3GEB2_9FIRM</name>
<protein>
    <submittedName>
        <fullName evidence="1">Uncharacterized protein</fullName>
    </submittedName>
</protein>
<accession>E3GEB2</accession>
<evidence type="ECO:0000313" key="2">
    <source>
        <dbReference type="Proteomes" id="UP000006873"/>
    </source>
</evidence>
<dbReference type="HOGENOM" id="CLU_3309924_0_0_9"/>
<keyword evidence="2" id="KW-1185">Reference proteome</keyword>